<evidence type="ECO:0000256" key="1">
    <source>
        <dbReference type="SAM" id="Phobius"/>
    </source>
</evidence>
<organism evidence="2 3">
    <name type="scientific">Roseitalea porphyridii</name>
    <dbReference type="NCBI Taxonomy" id="1852022"/>
    <lineage>
        <taxon>Bacteria</taxon>
        <taxon>Pseudomonadati</taxon>
        <taxon>Pseudomonadota</taxon>
        <taxon>Alphaproteobacteria</taxon>
        <taxon>Hyphomicrobiales</taxon>
        <taxon>Ahrensiaceae</taxon>
        <taxon>Roseitalea</taxon>
    </lineage>
</organism>
<dbReference type="Proteomes" id="UP000293719">
    <property type="component" value="Chromosome"/>
</dbReference>
<dbReference type="InterPro" id="IPR002696">
    <property type="entry name" value="Membr_insert_effic_factor_YidD"/>
</dbReference>
<protein>
    <submittedName>
        <fullName evidence="2">Membrane protein insertion efficiency factor YidD</fullName>
    </submittedName>
</protein>
<proteinExistence type="predicted"/>
<sequence length="139" mass="15803">MATFGGLVASYVLVVTFIGAYRWWTMRSATIQRGRYSDLSVRWAWDPDLHEFDGIRFPTPDQYWLAKPHKLLPVFMIVAYQIATRLLPGSFSCPQEPNCSNYAIGLIRRHGIAPALAHATKRVRDCGSHIGLPHFNEED</sequence>
<keyword evidence="1" id="KW-1133">Transmembrane helix</keyword>
<reference evidence="2 3" key="1">
    <citation type="journal article" date="2017" name="Int. J. Syst. Evol. Microbiol.">
        <title>Roseitalea porphyridii gen. nov., sp. nov., isolated from a red alga, and reclassification of Hoeflea suaedae Chung et al. 2013 as Pseudohoeflea suaedae gen. nov., comb. nov.</title>
        <authorList>
            <person name="Hyeon J.W."/>
            <person name="Jeong S.E."/>
            <person name="Baek K."/>
            <person name="Jeon C.O."/>
        </authorList>
    </citation>
    <scope>NUCLEOTIDE SEQUENCE [LARGE SCALE GENOMIC DNA]</scope>
    <source>
        <strain evidence="2 3">MA7-20</strain>
    </source>
</reference>
<name>A0A4V1A3X0_9HYPH</name>
<dbReference type="EMBL" id="CP036532">
    <property type="protein sequence ID" value="QBK30588.1"/>
    <property type="molecule type" value="Genomic_DNA"/>
</dbReference>
<dbReference type="Pfam" id="PF01809">
    <property type="entry name" value="YidD"/>
    <property type="match status" value="1"/>
</dbReference>
<feature type="transmembrane region" description="Helical" evidence="1">
    <location>
        <begin position="6"/>
        <end position="24"/>
    </location>
</feature>
<evidence type="ECO:0000313" key="2">
    <source>
        <dbReference type="EMBL" id="QBK30588.1"/>
    </source>
</evidence>
<gene>
    <name evidence="2" type="primary">yidD</name>
    <name evidence="2" type="ORF">E0E05_08265</name>
</gene>
<keyword evidence="1" id="KW-0472">Membrane</keyword>
<dbReference type="SMART" id="SM01234">
    <property type="entry name" value="Haemolytic"/>
    <property type="match status" value="1"/>
</dbReference>
<evidence type="ECO:0000313" key="3">
    <source>
        <dbReference type="Proteomes" id="UP000293719"/>
    </source>
</evidence>
<keyword evidence="1" id="KW-0812">Transmembrane</keyword>
<dbReference type="AlphaFoldDB" id="A0A4V1A3X0"/>
<accession>A0A4V1A3X0</accession>
<keyword evidence="3" id="KW-1185">Reference proteome</keyword>
<dbReference type="KEGG" id="rpod:E0E05_08265"/>